<dbReference type="AlphaFoldDB" id="A0A1C3MW17"/>
<reference evidence="1" key="1">
    <citation type="submission" date="2016-05" db="EMBL/GenBank/DDBJ databases">
        <title>Biodiversity of diazotrophs in rhizosphere of potato (Solanum tuberosum L.).</title>
        <authorList>
            <person name="Naqqash T."/>
        </authorList>
    </citation>
    <scope>NUCLEOTIDE SEQUENCE</scope>
    <source>
        <strain evidence="1">TN44</strain>
    </source>
</reference>
<feature type="non-terminal residue" evidence="1">
    <location>
        <position position="118"/>
    </location>
</feature>
<protein>
    <submittedName>
        <fullName evidence="1">Nitrogenase</fullName>
    </submittedName>
</protein>
<feature type="non-terminal residue" evidence="1">
    <location>
        <position position="1"/>
    </location>
</feature>
<sequence length="118" mass="13201">GRLRRPRRDHLDYGHHLTGIDDVGLLRFPLADRHGEAAADNVAENVVERVMEVFALRIGPKLFQEIDGRDDAAARATDSRFRPPRFDTDSVGKSALADIVQFHVLAFVAQGVEDRVLE</sequence>
<gene>
    <name evidence="1" type="primary">nifH</name>
</gene>
<organism evidence="1">
    <name type="scientific">Brevundimonas sp. TN44</name>
    <dbReference type="NCBI Taxonomy" id="1647351"/>
    <lineage>
        <taxon>Bacteria</taxon>
        <taxon>Pseudomonadati</taxon>
        <taxon>Pseudomonadota</taxon>
        <taxon>Alphaproteobacteria</taxon>
        <taxon>Caulobacterales</taxon>
        <taxon>Caulobacteraceae</taxon>
        <taxon>Brevundimonas</taxon>
    </lineage>
</organism>
<name>A0A1C3MW17_9CAUL</name>
<accession>A0A1C3MW17</accession>
<dbReference type="EMBL" id="LT596598">
    <property type="protein sequence ID" value="SBV08702.1"/>
    <property type="molecule type" value="Genomic_DNA"/>
</dbReference>
<proteinExistence type="predicted"/>
<evidence type="ECO:0000313" key="1">
    <source>
        <dbReference type="EMBL" id="SBV08702.1"/>
    </source>
</evidence>